<evidence type="ECO:0000256" key="1">
    <source>
        <dbReference type="SAM" id="MobiDB-lite"/>
    </source>
</evidence>
<proteinExistence type="predicted"/>
<feature type="compositionally biased region" description="Basic and acidic residues" evidence="1">
    <location>
        <begin position="185"/>
        <end position="201"/>
    </location>
</feature>
<dbReference type="Pfam" id="PF02721">
    <property type="entry name" value="DUF223"/>
    <property type="match status" value="1"/>
</dbReference>
<evidence type="ECO:0000259" key="2">
    <source>
        <dbReference type="Pfam" id="PF02721"/>
    </source>
</evidence>
<dbReference type="InterPro" id="IPR012340">
    <property type="entry name" value="NA-bd_OB-fold"/>
</dbReference>
<dbReference type="EMBL" id="BQKI01000052">
    <property type="protein sequence ID" value="GJN13248.1"/>
    <property type="molecule type" value="Genomic_DNA"/>
</dbReference>
<name>A0AAV5DRV6_ELECO</name>
<dbReference type="SUPFAM" id="SSF50249">
    <property type="entry name" value="Nucleic acid-binding proteins"/>
    <property type="match status" value="2"/>
</dbReference>
<dbReference type="Gene3D" id="2.40.50.140">
    <property type="entry name" value="Nucleic acid-binding proteins"/>
    <property type="match status" value="2"/>
</dbReference>
<dbReference type="PANTHER" id="PTHR47165">
    <property type="entry name" value="OS03G0429900 PROTEIN"/>
    <property type="match status" value="1"/>
</dbReference>
<gene>
    <name evidence="3" type="primary">ga31600</name>
    <name evidence="3" type="ORF">PR202_ga31600</name>
</gene>
<dbReference type="PANTHER" id="PTHR47165:SF4">
    <property type="entry name" value="OS03G0429900 PROTEIN"/>
    <property type="match status" value="1"/>
</dbReference>
<evidence type="ECO:0000313" key="4">
    <source>
        <dbReference type="Proteomes" id="UP001054889"/>
    </source>
</evidence>
<dbReference type="CDD" id="cd04480">
    <property type="entry name" value="RPA1_DBD_A_like"/>
    <property type="match status" value="1"/>
</dbReference>
<feature type="domain" description="Replication protein A 70 kDa DNA-binding subunit B/D first OB fold" evidence="2">
    <location>
        <begin position="2"/>
        <end position="64"/>
    </location>
</feature>
<accession>A0AAV5DRV6</accession>
<dbReference type="AlphaFoldDB" id="A0AAV5DRV6"/>
<sequence>MLDEKGHAMEAQISQKILDIFRPLLIEGSVYYIKNFHVIEARINHRPVNHSYRARFTKYTKVIKVTDHAPDFPLYAYNIESFDMLKNKSKSTTNLSVDIKSTKYGQRSLRNVYITNGSETAAVALWEDLAYKFEADKYMTLAQERPVVLLFCGLTSGWFGGQLALQASPTFAWYMDPEISEAQELKDRRTDWSTSRTPDRTRRGHRNSPSRTDNKAVWQTIRIPLQTIAAEKTRTNHLLPILKTSHFFNSLIRHPGDYSLSNQIFHIGNIPHPIMLPYIMGDLKLKTLAEGVEYEGFNMFNAWADIELPPTTFPGSKTNQKVYGGIESTEFHARESAAQAAIEVLSRTNVQVNDFNYDALQNIKRQNMMNEFWADAFKEKITEALKSMTDAQIKYNSLRQKIRNICFDFSDILPLETTITTPGAGKENEFLLMFNGDPNEQTRIEQLAIALIDALEGPLLPVDPPS</sequence>
<keyword evidence="4" id="KW-1185">Reference proteome</keyword>
<comment type="caution">
    <text evidence="3">The sequence shown here is derived from an EMBL/GenBank/DDBJ whole genome shotgun (WGS) entry which is preliminary data.</text>
</comment>
<reference evidence="3" key="1">
    <citation type="journal article" date="2018" name="DNA Res.">
        <title>Multiple hybrid de novo genome assembly of finger millet, an orphan allotetraploid crop.</title>
        <authorList>
            <person name="Hatakeyama M."/>
            <person name="Aluri S."/>
            <person name="Balachadran M.T."/>
            <person name="Sivarajan S.R."/>
            <person name="Patrignani A."/>
            <person name="Gruter S."/>
            <person name="Poveda L."/>
            <person name="Shimizu-Inatsugi R."/>
            <person name="Baeten J."/>
            <person name="Francoijs K.J."/>
            <person name="Nataraja K.N."/>
            <person name="Reddy Y.A.N."/>
            <person name="Phadnis S."/>
            <person name="Ravikumar R.L."/>
            <person name="Schlapbach R."/>
            <person name="Sreeman S.M."/>
            <person name="Shimizu K.K."/>
        </authorList>
    </citation>
    <scope>NUCLEOTIDE SEQUENCE</scope>
</reference>
<dbReference type="Proteomes" id="UP001054889">
    <property type="component" value="Unassembled WGS sequence"/>
</dbReference>
<dbReference type="InterPro" id="IPR003871">
    <property type="entry name" value="RFA1B/D_OB_1st"/>
</dbReference>
<protein>
    <recommendedName>
        <fullName evidence="2">Replication protein A 70 kDa DNA-binding subunit B/D first OB fold domain-containing protein</fullName>
    </recommendedName>
</protein>
<organism evidence="3 4">
    <name type="scientific">Eleusine coracana subsp. coracana</name>
    <dbReference type="NCBI Taxonomy" id="191504"/>
    <lineage>
        <taxon>Eukaryota</taxon>
        <taxon>Viridiplantae</taxon>
        <taxon>Streptophyta</taxon>
        <taxon>Embryophyta</taxon>
        <taxon>Tracheophyta</taxon>
        <taxon>Spermatophyta</taxon>
        <taxon>Magnoliopsida</taxon>
        <taxon>Liliopsida</taxon>
        <taxon>Poales</taxon>
        <taxon>Poaceae</taxon>
        <taxon>PACMAD clade</taxon>
        <taxon>Chloridoideae</taxon>
        <taxon>Cynodonteae</taxon>
        <taxon>Eleusininae</taxon>
        <taxon>Eleusine</taxon>
    </lineage>
</organism>
<reference evidence="3" key="2">
    <citation type="submission" date="2021-12" db="EMBL/GenBank/DDBJ databases">
        <title>Resequencing data analysis of finger millet.</title>
        <authorList>
            <person name="Hatakeyama M."/>
            <person name="Aluri S."/>
            <person name="Balachadran M.T."/>
            <person name="Sivarajan S.R."/>
            <person name="Poveda L."/>
            <person name="Shimizu-Inatsugi R."/>
            <person name="Schlapbach R."/>
            <person name="Sreeman S.M."/>
            <person name="Shimizu K.K."/>
        </authorList>
    </citation>
    <scope>NUCLEOTIDE SEQUENCE</scope>
</reference>
<evidence type="ECO:0000313" key="3">
    <source>
        <dbReference type="EMBL" id="GJN13248.1"/>
    </source>
</evidence>
<feature type="region of interest" description="Disordered" evidence="1">
    <location>
        <begin position="185"/>
        <end position="213"/>
    </location>
</feature>